<name>A0A512IW14_9HYPH</name>
<reference evidence="2 3" key="1">
    <citation type="submission" date="2019-07" db="EMBL/GenBank/DDBJ databases">
        <title>Whole genome shotgun sequence of Methylobacterium haplocladii NBRC 107714.</title>
        <authorList>
            <person name="Hosoyama A."/>
            <person name="Uohara A."/>
            <person name="Ohji S."/>
            <person name="Ichikawa N."/>
        </authorList>
    </citation>
    <scope>NUCLEOTIDE SEQUENCE [LARGE SCALE GENOMIC DNA]</scope>
    <source>
        <strain evidence="2 3">NBRC 107714</strain>
    </source>
</reference>
<dbReference type="InterPro" id="IPR012337">
    <property type="entry name" value="RNaseH-like_sf"/>
</dbReference>
<dbReference type="Proteomes" id="UP000321258">
    <property type="component" value="Unassembled WGS sequence"/>
</dbReference>
<dbReference type="PANTHER" id="PTHR47515:SF1">
    <property type="entry name" value="BLR2054 PROTEIN"/>
    <property type="match status" value="1"/>
</dbReference>
<keyword evidence="3" id="KW-1185">Reference proteome</keyword>
<dbReference type="SUPFAM" id="SSF53098">
    <property type="entry name" value="Ribonuclease H-like"/>
    <property type="match status" value="1"/>
</dbReference>
<organism evidence="2 3">
    <name type="scientific">Methylobacterium haplocladii</name>
    <dbReference type="NCBI Taxonomy" id="1176176"/>
    <lineage>
        <taxon>Bacteria</taxon>
        <taxon>Pseudomonadati</taxon>
        <taxon>Pseudomonadota</taxon>
        <taxon>Alphaproteobacteria</taxon>
        <taxon>Hyphomicrobiales</taxon>
        <taxon>Methylobacteriaceae</taxon>
        <taxon>Methylobacterium</taxon>
    </lineage>
</organism>
<dbReference type="GO" id="GO:0015074">
    <property type="term" value="P:DNA integration"/>
    <property type="evidence" value="ECO:0007669"/>
    <property type="project" value="InterPro"/>
</dbReference>
<accession>A0A512IW14</accession>
<dbReference type="AlphaFoldDB" id="A0A512IW14"/>
<gene>
    <name evidence="2" type="ORF">MHA02_42940</name>
</gene>
<proteinExistence type="predicted"/>
<evidence type="ECO:0000313" key="3">
    <source>
        <dbReference type="Proteomes" id="UP000321258"/>
    </source>
</evidence>
<feature type="domain" description="Integrase catalytic" evidence="1">
    <location>
        <begin position="22"/>
        <end position="68"/>
    </location>
</feature>
<dbReference type="Gene3D" id="3.30.420.10">
    <property type="entry name" value="Ribonuclease H-like superfamily/Ribonuclease H"/>
    <property type="match status" value="1"/>
</dbReference>
<sequence>MIVADNSAEPTTHAILGREEKRGIEWHDIAPGRRQQNGHVESLQGRLRDQCLNEHRFRSLPEARTIIKA</sequence>
<dbReference type="GO" id="GO:0003676">
    <property type="term" value="F:nucleic acid binding"/>
    <property type="evidence" value="ECO:0007669"/>
    <property type="project" value="InterPro"/>
</dbReference>
<dbReference type="InterPro" id="IPR001584">
    <property type="entry name" value="Integrase_cat-core"/>
</dbReference>
<protein>
    <recommendedName>
        <fullName evidence="1">Integrase catalytic domain-containing protein</fullName>
    </recommendedName>
</protein>
<evidence type="ECO:0000259" key="1">
    <source>
        <dbReference type="Pfam" id="PF13683"/>
    </source>
</evidence>
<dbReference type="EMBL" id="BJZT01000067">
    <property type="protein sequence ID" value="GEP01907.1"/>
    <property type="molecule type" value="Genomic_DNA"/>
</dbReference>
<comment type="caution">
    <text evidence="2">The sequence shown here is derived from an EMBL/GenBank/DDBJ whole genome shotgun (WGS) entry which is preliminary data.</text>
</comment>
<dbReference type="Pfam" id="PF13683">
    <property type="entry name" value="rve_3"/>
    <property type="match status" value="1"/>
</dbReference>
<evidence type="ECO:0000313" key="2">
    <source>
        <dbReference type="EMBL" id="GEP01907.1"/>
    </source>
</evidence>
<dbReference type="InterPro" id="IPR036397">
    <property type="entry name" value="RNaseH_sf"/>
</dbReference>
<dbReference type="PANTHER" id="PTHR47515">
    <property type="entry name" value="LOW CALCIUM RESPONSE LOCUS PROTEIN T"/>
    <property type="match status" value="1"/>
</dbReference>